<comment type="caution">
    <text evidence="2">The sequence shown here is derived from an EMBL/GenBank/DDBJ whole genome shotgun (WGS) entry which is preliminary data.</text>
</comment>
<organism evidence="2 3">
    <name type="scientific">Litchfieldella rifensis</name>
    <dbReference type="NCBI Taxonomy" id="762643"/>
    <lineage>
        <taxon>Bacteria</taxon>
        <taxon>Pseudomonadati</taxon>
        <taxon>Pseudomonadota</taxon>
        <taxon>Gammaproteobacteria</taxon>
        <taxon>Oceanospirillales</taxon>
        <taxon>Halomonadaceae</taxon>
        <taxon>Litchfieldella</taxon>
    </lineage>
</organism>
<evidence type="ECO:0000313" key="3">
    <source>
        <dbReference type="Proteomes" id="UP001595579"/>
    </source>
</evidence>
<keyword evidence="1" id="KW-0732">Signal</keyword>
<dbReference type="Proteomes" id="UP001595579">
    <property type="component" value="Unassembled WGS sequence"/>
</dbReference>
<dbReference type="EMBL" id="JBHRUG010000048">
    <property type="protein sequence ID" value="MFC3286202.1"/>
    <property type="molecule type" value="Genomic_DNA"/>
</dbReference>
<sequence>MSKCACFAYLLSLVVLVTAPAMAEHLPVPQGDVILKVSGNIEHPNVGDEAHFDYDMLMALSPHTLVTDTPWTEGAGHYEGPLARAVLEAVGARGDTLRITALNDFAADAPVSDFYDYDVILALERDGEPMEIRDFGPIFVLYPFDDYPQQLLTETIRFRSVWQVANIHVYE</sequence>
<evidence type="ECO:0000313" key="2">
    <source>
        <dbReference type="EMBL" id="MFC3286202.1"/>
    </source>
</evidence>
<gene>
    <name evidence="2" type="ORF">ACFOEV_21595</name>
</gene>
<protein>
    <submittedName>
        <fullName evidence="2">Oxidoreductase</fullName>
    </submittedName>
</protein>
<name>A0ABV7LUJ3_9GAMM</name>
<dbReference type="SUPFAM" id="SSF56524">
    <property type="entry name" value="Oxidoreductase molybdopterin-binding domain"/>
    <property type="match status" value="1"/>
</dbReference>
<feature type="chain" id="PRO_5046123555" evidence="1">
    <location>
        <begin position="24"/>
        <end position="171"/>
    </location>
</feature>
<feature type="signal peptide" evidence="1">
    <location>
        <begin position="1"/>
        <end position="23"/>
    </location>
</feature>
<accession>A0ABV7LUJ3</accession>
<proteinExistence type="predicted"/>
<dbReference type="Gene3D" id="3.90.420.10">
    <property type="entry name" value="Oxidoreductase, molybdopterin-binding domain"/>
    <property type="match status" value="1"/>
</dbReference>
<keyword evidence="3" id="KW-1185">Reference proteome</keyword>
<dbReference type="InterPro" id="IPR036374">
    <property type="entry name" value="OxRdtase_Mopterin-bd_sf"/>
</dbReference>
<reference evidence="3" key="1">
    <citation type="journal article" date="2019" name="Int. J. Syst. Evol. Microbiol.">
        <title>The Global Catalogue of Microorganisms (GCM) 10K type strain sequencing project: providing services to taxonomists for standard genome sequencing and annotation.</title>
        <authorList>
            <consortium name="The Broad Institute Genomics Platform"/>
            <consortium name="The Broad Institute Genome Sequencing Center for Infectious Disease"/>
            <person name="Wu L."/>
            <person name="Ma J."/>
        </authorList>
    </citation>
    <scope>NUCLEOTIDE SEQUENCE [LARGE SCALE GENOMIC DNA]</scope>
    <source>
        <strain evidence="3">CECT 7698</strain>
    </source>
</reference>
<dbReference type="RefSeq" id="WP_386777025.1">
    <property type="nucleotide sequence ID" value="NZ_JBHRUG010000048.1"/>
</dbReference>
<evidence type="ECO:0000256" key="1">
    <source>
        <dbReference type="SAM" id="SignalP"/>
    </source>
</evidence>